<dbReference type="GO" id="GO:0020037">
    <property type="term" value="F:heme binding"/>
    <property type="evidence" value="ECO:0007669"/>
    <property type="project" value="InterPro"/>
</dbReference>
<sequence>MLIAFFFADYFPFIGGWVDKLTGLSSRLERTFNDLDEFYNKIINDHLDPNKPQSDNDIVDVLLQFRKERCFPFPLTLDHIKAVLMDVILAGTDTSAAMVDWVMTELLKNPTIMKKAQDELRTVIRDKSFIEEDDIVELEYLKAVVKETFRLHPVGPLLLVRETLNKCTIQDYDILPKTLMFVNVWKIGRDPEFWKDPEIFMPERFFESSIDFRGQDFELIPFGAGRRMCPGMFHGLANVEMAAANLLYFFNWELPAGMKKEDIDIDVIPGIVMRKRNPLCLIAKKFSPSFPND</sequence>
<dbReference type="GO" id="GO:0004497">
    <property type="term" value="F:monooxygenase activity"/>
    <property type="evidence" value="ECO:0007669"/>
    <property type="project" value="UniProtKB-KW"/>
</dbReference>
<evidence type="ECO:0000256" key="6">
    <source>
        <dbReference type="ARBA" id="ARBA00023004"/>
    </source>
</evidence>
<evidence type="ECO:0000256" key="1">
    <source>
        <dbReference type="ARBA" id="ARBA00001971"/>
    </source>
</evidence>
<dbReference type="AlphaFoldDB" id="A0A9Q1KPH0"/>
<evidence type="ECO:0000256" key="7">
    <source>
        <dbReference type="ARBA" id="ARBA00023033"/>
    </source>
</evidence>
<dbReference type="InterPro" id="IPR052306">
    <property type="entry name" value="CYP450_71D"/>
</dbReference>
<evidence type="ECO:0008006" key="12">
    <source>
        <dbReference type="Google" id="ProtNLM"/>
    </source>
</evidence>
<dbReference type="Proteomes" id="UP001153076">
    <property type="component" value="Unassembled WGS sequence"/>
</dbReference>
<comment type="cofactor">
    <cofactor evidence="1 8">
        <name>heme</name>
        <dbReference type="ChEBI" id="CHEBI:30413"/>
    </cofactor>
</comment>
<feature type="binding site" description="axial binding residue" evidence="8">
    <location>
        <position position="229"/>
    </location>
    <ligand>
        <name>heme</name>
        <dbReference type="ChEBI" id="CHEBI:30413"/>
    </ligand>
    <ligandPart>
        <name>Fe</name>
        <dbReference type="ChEBI" id="CHEBI:18248"/>
    </ligandPart>
</feature>
<gene>
    <name evidence="10" type="ORF">Cgig2_005858</name>
</gene>
<dbReference type="GO" id="GO:0005506">
    <property type="term" value="F:iron ion binding"/>
    <property type="evidence" value="ECO:0007669"/>
    <property type="project" value="InterPro"/>
</dbReference>
<accession>A0A9Q1KPH0</accession>
<reference evidence="10" key="1">
    <citation type="submission" date="2022-04" db="EMBL/GenBank/DDBJ databases">
        <title>Carnegiea gigantea Genome sequencing and assembly v2.</title>
        <authorList>
            <person name="Copetti D."/>
            <person name="Sanderson M.J."/>
            <person name="Burquez A."/>
            <person name="Wojciechowski M.F."/>
        </authorList>
    </citation>
    <scope>NUCLEOTIDE SEQUENCE</scope>
    <source>
        <strain evidence="10">SGP5-SGP5p</strain>
        <tissue evidence="10">Aerial part</tissue>
    </source>
</reference>
<keyword evidence="7 9" id="KW-0503">Monooxygenase</keyword>
<dbReference type="InterPro" id="IPR017972">
    <property type="entry name" value="Cyt_P450_CS"/>
</dbReference>
<keyword evidence="3 8" id="KW-0349">Heme</keyword>
<dbReference type="EMBL" id="JAKOGI010000057">
    <property type="protein sequence ID" value="KAJ8446327.1"/>
    <property type="molecule type" value="Genomic_DNA"/>
</dbReference>
<dbReference type="GO" id="GO:0016705">
    <property type="term" value="F:oxidoreductase activity, acting on paired donors, with incorporation or reduction of molecular oxygen"/>
    <property type="evidence" value="ECO:0007669"/>
    <property type="project" value="InterPro"/>
</dbReference>
<evidence type="ECO:0000256" key="8">
    <source>
        <dbReference type="PIRSR" id="PIRSR602401-1"/>
    </source>
</evidence>
<keyword evidence="11" id="KW-1185">Reference proteome</keyword>
<dbReference type="OrthoDB" id="1055148at2759"/>
<proteinExistence type="inferred from homology"/>
<dbReference type="Gene3D" id="1.10.630.10">
    <property type="entry name" value="Cytochrome P450"/>
    <property type="match status" value="1"/>
</dbReference>
<keyword evidence="6 8" id="KW-0408">Iron</keyword>
<dbReference type="InterPro" id="IPR002401">
    <property type="entry name" value="Cyt_P450_E_grp-I"/>
</dbReference>
<protein>
    <recommendedName>
        <fullName evidence="12">Cytochrome P450</fullName>
    </recommendedName>
</protein>
<evidence type="ECO:0000256" key="3">
    <source>
        <dbReference type="ARBA" id="ARBA00022617"/>
    </source>
</evidence>
<dbReference type="InterPro" id="IPR036396">
    <property type="entry name" value="Cyt_P450_sf"/>
</dbReference>
<dbReference type="FunFam" id="1.10.630.10:FF:000126">
    <property type="entry name" value="Predicted protein"/>
    <property type="match status" value="1"/>
</dbReference>
<dbReference type="PANTHER" id="PTHR47953:SF1">
    <property type="entry name" value="CYTOCHROME P450 71A9"/>
    <property type="match status" value="1"/>
</dbReference>
<dbReference type="Pfam" id="PF00067">
    <property type="entry name" value="p450"/>
    <property type="match status" value="1"/>
</dbReference>
<dbReference type="PRINTS" id="PR00463">
    <property type="entry name" value="EP450I"/>
</dbReference>
<evidence type="ECO:0000313" key="10">
    <source>
        <dbReference type="EMBL" id="KAJ8446327.1"/>
    </source>
</evidence>
<dbReference type="PROSITE" id="PS00086">
    <property type="entry name" value="CYTOCHROME_P450"/>
    <property type="match status" value="1"/>
</dbReference>
<evidence type="ECO:0000256" key="9">
    <source>
        <dbReference type="RuleBase" id="RU000461"/>
    </source>
</evidence>
<keyword evidence="5 9" id="KW-0560">Oxidoreductase</keyword>
<organism evidence="10 11">
    <name type="scientific">Carnegiea gigantea</name>
    <dbReference type="NCBI Taxonomy" id="171969"/>
    <lineage>
        <taxon>Eukaryota</taxon>
        <taxon>Viridiplantae</taxon>
        <taxon>Streptophyta</taxon>
        <taxon>Embryophyta</taxon>
        <taxon>Tracheophyta</taxon>
        <taxon>Spermatophyta</taxon>
        <taxon>Magnoliopsida</taxon>
        <taxon>eudicotyledons</taxon>
        <taxon>Gunneridae</taxon>
        <taxon>Pentapetalae</taxon>
        <taxon>Caryophyllales</taxon>
        <taxon>Cactineae</taxon>
        <taxon>Cactaceae</taxon>
        <taxon>Cactoideae</taxon>
        <taxon>Echinocereeae</taxon>
        <taxon>Carnegiea</taxon>
    </lineage>
</organism>
<evidence type="ECO:0000256" key="2">
    <source>
        <dbReference type="ARBA" id="ARBA00010617"/>
    </source>
</evidence>
<dbReference type="SUPFAM" id="SSF48264">
    <property type="entry name" value="Cytochrome P450"/>
    <property type="match status" value="1"/>
</dbReference>
<dbReference type="PRINTS" id="PR00385">
    <property type="entry name" value="P450"/>
</dbReference>
<evidence type="ECO:0000313" key="11">
    <source>
        <dbReference type="Proteomes" id="UP001153076"/>
    </source>
</evidence>
<comment type="similarity">
    <text evidence="2 9">Belongs to the cytochrome P450 family.</text>
</comment>
<evidence type="ECO:0000256" key="4">
    <source>
        <dbReference type="ARBA" id="ARBA00022723"/>
    </source>
</evidence>
<evidence type="ECO:0000256" key="5">
    <source>
        <dbReference type="ARBA" id="ARBA00023002"/>
    </source>
</evidence>
<keyword evidence="4 8" id="KW-0479">Metal-binding</keyword>
<comment type="caution">
    <text evidence="10">The sequence shown here is derived from an EMBL/GenBank/DDBJ whole genome shotgun (WGS) entry which is preliminary data.</text>
</comment>
<dbReference type="PANTHER" id="PTHR47953">
    <property type="entry name" value="OS08G0105600 PROTEIN"/>
    <property type="match status" value="1"/>
</dbReference>
<dbReference type="InterPro" id="IPR001128">
    <property type="entry name" value="Cyt_P450"/>
</dbReference>
<name>A0A9Q1KPH0_9CARY</name>